<protein>
    <submittedName>
        <fullName evidence="1">Uncharacterized protein</fullName>
    </submittedName>
</protein>
<reference evidence="1" key="1">
    <citation type="submission" date="2023-04" db="EMBL/GenBank/DDBJ databases">
        <title>A chromosome-level genome assembly of the parasitoid wasp Eretmocerus hayati.</title>
        <authorList>
            <person name="Zhong Y."/>
            <person name="Liu S."/>
            <person name="Liu Y."/>
        </authorList>
    </citation>
    <scope>NUCLEOTIDE SEQUENCE</scope>
    <source>
        <strain evidence="1">ZJU_SS_LIU_2023</strain>
    </source>
</reference>
<evidence type="ECO:0000313" key="2">
    <source>
        <dbReference type="Proteomes" id="UP001239111"/>
    </source>
</evidence>
<dbReference type="Proteomes" id="UP001239111">
    <property type="component" value="Chromosome 1"/>
</dbReference>
<comment type="caution">
    <text evidence="1">The sequence shown here is derived from an EMBL/GenBank/DDBJ whole genome shotgun (WGS) entry which is preliminary data.</text>
</comment>
<organism evidence="1 2">
    <name type="scientific">Eretmocerus hayati</name>
    <dbReference type="NCBI Taxonomy" id="131215"/>
    <lineage>
        <taxon>Eukaryota</taxon>
        <taxon>Metazoa</taxon>
        <taxon>Ecdysozoa</taxon>
        <taxon>Arthropoda</taxon>
        <taxon>Hexapoda</taxon>
        <taxon>Insecta</taxon>
        <taxon>Pterygota</taxon>
        <taxon>Neoptera</taxon>
        <taxon>Endopterygota</taxon>
        <taxon>Hymenoptera</taxon>
        <taxon>Apocrita</taxon>
        <taxon>Proctotrupomorpha</taxon>
        <taxon>Chalcidoidea</taxon>
        <taxon>Aphelinidae</taxon>
        <taxon>Aphelininae</taxon>
        <taxon>Eretmocerus</taxon>
    </lineage>
</organism>
<gene>
    <name evidence="1" type="ORF">QAD02_022928</name>
</gene>
<proteinExistence type="predicted"/>
<sequence>MQLLITVYILCLIRLQNSVIGEENTNTIDHVIDWIEENLSHHKISIVVENMAKLSPSSSNIVKQIAHRLPTVFEDYTRWNQTEKYITTAGDSPSESDPPINENLDEFNASVIDYPVELVRLKIGVLEFQDGSDPTKNLIQMFTYFMDHKFSTRGKCFIFLFNKNSSDLGPFLRHAWTENFLDMTVVEWTLGDHNFWTYSDHFDKVRFPNPIIHTYDPFRNDYRKDYLTKSMNIMPDKLKDLNGFGLKVEVYEDEPNVMLKRNSKGMVDWKSSTGFDIFLARTLAEKMNFTLVPWLSSRRDLLHEDKSLEAIKNIDFVQYNKLETLEDVAKSTIPLSAGDGIHEYLSYYPETPFLDEIMNRTKVEYGVADCIGNIFSGEKKNPINVCVGDQFYGKFITDRFSDGKNGWVLSFVDQPVSGLLEFWHESGLRHFVSHKIPGLNTTEENPALIFQSEEEKNTPLRIRLQYFLASGYALATLVFVFEIFWKRLTAKKN</sequence>
<keyword evidence="2" id="KW-1185">Reference proteome</keyword>
<evidence type="ECO:0000313" key="1">
    <source>
        <dbReference type="EMBL" id="KAJ8687134.1"/>
    </source>
</evidence>
<name>A0ACC2PV14_9HYME</name>
<dbReference type="EMBL" id="CM056741">
    <property type="protein sequence ID" value="KAJ8687134.1"/>
    <property type="molecule type" value="Genomic_DNA"/>
</dbReference>
<accession>A0ACC2PV14</accession>